<dbReference type="HOGENOM" id="CLU_135817_0_0_1"/>
<name>E9GZ66_DAPPU</name>
<dbReference type="AlphaFoldDB" id="E9GZ66"/>
<feature type="region of interest" description="Disordered" evidence="1">
    <location>
        <begin position="1"/>
        <end position="31"/>
    </location>
</feature>
<feature type="compositionally biased region" description="Polar residues" evidence="1">
    <location>
        <begin position="1"/>
        <end position="10"/>
    </location>
</feature>
<gene>
    <name evidence="2" type="ORF">DAPPUDRAFT_323574</name>
</gene>
<evidence type="ECO:0000313" key="3">
    <source>
        <dbReference type="Proteomes" id="UP000000305"/>
    </source>
</evidence>
<keyword evidence="3" id="KW-1185">Reference proteome</keyword>
<dbReference type="KEGG" id="dpx:DAPPUDRAFT_323574"/>
<dbReference type="InParanoid" id="E9GZ66"/>
<evidence type="ECO:0000313" key="2">
    <source>
        <dbReference type="EMBL" id="EFX75285.1"/>
    </source>
</evidence>
<dbReference type="Proteomes" id="UP000000305">
    <property type="component" value="Unassembled WGS sequence"/>
</dbReference>
<evidence type="ECO:0000256" key="1">
    <source>
        <dbReference type="SAM" id="MobiDB-lite"/>
    </source>
</evidence>
<dbReference type="EMBL" id="GL732576">
    <property type="protein sequence ID" value="EFX75285.1"/>
    <property type="molecule type" value="Genomic_DNA"/>
</dbReference>
<sequence>MATSESTTGMPNLGGQVPGVPNDTGLGGSYHISRESVRVSLTPEERLIAVERTRIERDTIAGVLEEQCDELANYVINRGRRSIVNHLNVGIGIE</sequence>
<protein>
    <submittedName>
        <fullName evidence="2">Uncharacterized protein</fullName>
    </submittedName>
</protein>
<accession>E9GZ66</accession>
<reference evidence="2 3" key="1">
    <citation type="journal article" date="2011" name="Science">
        <title>The ecoresponsive genome of Daphnia pulex.</title>
        <authorList>
            <person name="Colbourne J.K."/>
            <person name="Pfrender M.E."/>
            <person name="Gilbert D."/>
            <person name="Thomas W.K."/>
            <person name="Tucker A."/>
            <person name="Oakley T.H."/>
            <person name="Tokishita S."/>
            <person name="Aerts A."/>
            <person name="Arnold G.J."/>
            <person name="Basu M.K."/>
            <person name="Bauer D.J."/>
            <person name="Caceres C.E."/>
            <person name="Carmel L."/>
            <person name="Casola C."/>
            <person name="Choi J.H."/>
            <person name="Detter J.C."/>
            <person name="Dong Q."/>
            <person name="Dusheyko S."/>
            <person name="Eads B.D."/>
            <person name="Frohlich T."/>
            <person name="Geiler-Samerotte K.A."/>
            <person name="Gerlach D."/>
            <person name="Hatcher P."/>
            <person name="Jogdeo S."/>
            <person name="Krijgsveld J."/>
            <person name="Kriventseva E.V."/>
            <person name="Kultz D."/>
            <person name="Laforsch C."/>
            <person name="Lindquist E."/>
            <person name="Lopez J."/>
            <person name="Manak J.R."/>
            <person name="Muller J."/>
            <person name="Pangilinan J."/>
            <person name="Patwardhan R.P."/>
            <person name="Pitluck S."/>
            <person name="Pritham E.J."/>
            <person name="Rechtsteiner A."/>
            <person name="Rho M."/>
            <person name="Rogozin I.B."/>
            <person name="Sakarya O."/>
            <person name="Salamov A."/>
            <person name="Schaack S."/>
            <person name="Shapiro H."/>
            <person name="Shiga Y."/>
            <person name="Skalitzky C."/>
            <person name="Smith Z."/>
            <person name="Souvorov A."/>
            <person name="Sung W."/>
            <person name="Tang Z."/>
            <person name="Tsuchiya D."/>
            <person name="Tu H."/>
            <person name="Vos H."/>
            <person name="Wang M."/>
            <person name="Wolf Y.I."/>
            <person name="Yamagata H."/>
            <person name="Yamada T."/>
            <person name="Ye Y."/>
            <person name="Shaw J.R."/>
            <person name="Andrews J."/>
            <person name="Crease T.J."/>
            <person name="Tang H."/>
            <person name="Lucas S.M."/>
            <person name="Robertson H.M."/>
            <person name="Bork P."/>
            <person name="Koonin E.V."/>
            <person name="Zdobnov E.M."/>
            <person name="Grigoriev I.V."/>
            <person name="Lynch M."/>
            <person name="Boore J.L."/>
        </authorList>
    </citation>
    <scope>NUCLEOTIDE SEQUENCE [LARGE SCALE GENOMIC DNA]</scope>
</reference>
<organism evidence="2 3">
    <name type="scientific">Daphnia pulex</name>
    <name type="common">Water flea</name>
    <dbReference type="NCBI Taxonomy" id="6669"/>
    <lineage>
        <taxon>Eukaryota</taxon>
        <taxon>Metazoa</taxon>
        <taxon>Ecdysozoa</taxon>
        <taxon>Arthropoda</taxon>
        <taxon>Crustacea</taxon>
        <taxon>Branchiopoda</taxon>
        <taxon>Diplostraca</taxon>
        <taxon>Cladocera</taxon>
        <taxon>Anomopoda</taxon>
        <taxon>Daphniidae</taxon>
        <taxon>Daphnia</taxon>
    </lineage>
</organism>
<proteinExistence type="predicted"/>